<dbReference type="SUPFAM" id="SSF51197">
    <property type="entry name" value="Clavaminate synthase-like"/>
    <property type="match status" value="1"/>
</dbReference>
<keyword evidence="2" id="KW-1185">Reference proteome</keyword>
<organism evidence="1 2">
    <name type="scientific">Blepharisma stoltei</name>
    <dbReference type="NCBI Taxonomy" id="1481888"/>
    <lineage>
        <taxon>Eukaryota</taxon>
        <taxon>Sar</taxon>
        <taxon>Alveolata</taxon>
        <taxon>Ciliophora</taxon>
        <taxon>Postciliodesmatophora</taxon>
        <taxon>Heterotrichea</taxon>
        <taxon>Heterotrichida</taxon>
        <taxon>Blepharismidae</taxon>
        <taxon>Blepharisma</taxon>
    </lineage>
</organism>
<sequence length="349" mass="39756">MKIRFLSRFISSFSPVKVSYQELVSNANIERKIEEGYGPDGLGIITIEHIPGYQEKRMALLPLARRVALLPDDEKKELELPQINYMMGWSHGKEFFEGTPDFSKGSFYANPEVDKAPLYKGAFHDNVWPRSLPELRIAFRDLGQEIMRVGALLARHLDKYILARHKDYTPRTLEDIIKSHKNSAGRLLHYFPQVGSTHEWCGWHNDHSCLTGLTCPLYLNQTTGEVVNPNEVSDCKTGLFIKNRRGEMLKAHLTSDLLLYQIGETAQILSNGWLQATPHSVQTGGSLENVSRNTFAIFMEPVPDFALKVSDNHERIFVENEGIPSLRRRFKKGMTFGDFHNSTVAAFNY</sequence>
<dbReference type="InterPro" id="IPR027443">
    <property type="entry name" value="IPNS-like_sf"/>
</dbReference>
<name>A0AAU9KB85_9CILI</name>
<gene>
    <name evidence="1" type="ORF">BSTOLATCC_MIC62548</name>
</gene>
<dbReference type="PANTHER" id="PTHR48420:SF1">
    <property type="entry name" value="NON-HAEM DIOXYGENASE N-TERMINAL DOMAIN-CONTAINING PROTEIN"/>
    <property type="match status" value="1"/>
</dbReference>
<evidence type="ECO:0000313" key="1">
    <source>
        <dbReference type="EMBL" id="CAG9334967.1"/>
    </source>
</evidence>
<comment type="caution">
    <text evidence="1">The sequence shown here is derived from an EMBL/GenBank/DDBJ whole genome shotgun (WGS) entry which is preliminary data.</text>
</comment>
<dbReference type="AlphaFoldDB" id="A0AAU9KB85"/>
<accession>A0AAU9KB85</accession>
<dbReference type="Proteomes" id="UP001162131">
    <property type="component" value="Unassembled WGS sequence"/>
</dbReference>
<evidence type="ECO:0008006" key="3">
    <source>
        <dbReference type="Google" id="ProtNLM"/>
    </source>
</evidence>
<dbReference type="PANTHER" id="PTHR48420">
    <property type="entry name" value="NON-HAEM DIOXYGENASE N-TERMINAL DOMAIN-CONTAINING PROTEIN"/>
    <property type="match status" value="1"/>
</dbReference>
<dbReference type="EMBL" id="CAJZBQ010000060">
    <property type="protein sequence ID" value="CAG9334967.1"/>
    <property type="molecule type" value="Genomic_DNA"/>
</dbReference>
<dbReference type="Gene3D" id="2.60.120.330">
    <property type="entry name" value="B-lactam Antibiotic, Isopenicillin N Synthase, Chain"/>
    <property type="match status" value="1"/>
</dbReference>
<protein>
    <recommendedName>
        <fullName evidence="3">Non-haem dioxygenase N-terminal domain-containing protein</fullName>
    </recommendedName>
</protein>
<reference evidence="1" key="1">
    <citation type="submission" date="2021-09" db="EMBL/GenBank/DDBJ databases">
        <authorList>
            <consortium name="AG Swart"/>
            <person name="Singh M."/>
            <person name="Singh A."/>
            <person name="Seah K."/>
            <person name="Emmerich C."/>
        </authorList>
    </citation>
    <scope>NUCLEOTIDE SEQUENCE</scope>
    <source>
        <strain evidence="1">ATCC30299</strain>
    </source>
</reference>
<proteinExistence type="predicted"/>
<evidence type="ECO:0000313" key="2">
    <source>
        <dbReference type="Proteomes" id="UP001162131"/>
    </source>
</evidence>